<sequence length="46" mass="5306">MEVQFADVLKGFTFQNTWIATNDRPVKDITATVKKAYDLMSVHVFE</sequence>
<feature type="non-terminal residue" evidence="1">
    <location>
        <position position="1"/>
    </location>
</feature>
<protein>
    <submittedName>
        <fullName evidence="1">Putative alcohol dehydrogenase</fullName>
    </submittedName>
</protein>
<dbReference type="Proteomes" id="UP000037510">
    <property type="component" value="Unassembled WGS sequence"/>
</dbReference>
<feature type="non-terminal residue" evidence="1">
    <location>
        <position position="46"/>
    </location>
</feature>
<organism evidence="1 2">
    <name type="scientific">Operophtera brumata</name>
    <name type="common">Winter moth</name>
    <name type="synonym">Phalaena brumata</name>
    <dbReference type="NCBI Taxonomy" id="104452"/>
    <lineage>
        <taxon>Eukaryota</taxon>
        <taxon>Metazoa</taxon>
        <taxon>Ecdysozoa</taxon>
        <taxon>Arthropoda</taxon>
        <taxon>Hexapoda</taxon>
        <taxon>Insecta</taxon>
        <taxon>Pterygota</taxon>
        <taxon>Neoptera</taxon>
        <taxon>Endopterygota</taxon>
        <taxon>Lepidoptera</taxon>
        <taxon>Glossata</taxon>
        <taxon>Ditrysia</taxon>
        <taxon>Geometroidea</taxon>
        <taxon>Geometridae</taxon>
        <taxon>Larentiinae</taxon>
        <taxon>Operophtera</taxon>
    </lineage>
</organism>
<reference evidence="1 2" key="1">
    <citation type="journal article" date="2015" name="Genome Biol. Evol.">
        <title>The genome of winter moth (Operophtera brumata) provides a genomic perspective on sexual dimorphism and phenology.</title>
        <authorList>
            <person name="Derks M.F."/>
            <person name="Smit S."/>
            <person name="Salis L."/>
            <person name="Schijlen E."/>
            <person name="Bossers A."/>
            <person name="Mateman C."/>
            <person name="Pijl A.S."/>
            <person name="de Ridder D."/>
            <person name="Groenen M.A."/>
            <person name="Visser M.E."/>
            <person name="Megens H.J."/>
        </authorList>
    </citation>
    <scope>NUCLEOTIDE SEQUENCE [LARGE SCALE GENOMIC DNA]</scope>
    <source>
        <strain evidence="1">WM2013NL</strain>
        <tissue evidence="1">Head and thorax</tissue>
    </source>
</reference>
<dbReference type="AlphaFoldDB" id="A0A0L7L845"/>
<dbReference type="EMBL" id="JTDY01002324">
    <property type="protein sequence ID" value="KOB71662.1"/>
    <property type="molecule type" value="Genomic_DNA"/>
</dbReference>
<gene>
    <name evidence="1" type="ORF">OBRU01_13425</name>
</gene>
<evidence type="ECO:0000313" key="1">
    <source>
        <dbReference type="EMBL" id="KOB71662.1"/>
    </source>
</evidence>
<accession>A0A0L7L845</accession>
<keyword evidence="2" id="KW-1185">Reference proteome</keyword>
<proteinExistence type="predicted"/>
<name>A0A0L7L845_OPEBR</name>
<evidence type="ECO:0000313" key="2">
    <source>
        <dbReference type="Proteomes" id="UP000037510"/>
    </source>
</evidence>
<comment type="caution">
    <text evidence="1">The sequence shown here is derived from an EMBL/GenBank/DDBJ whole genome shotgun (WGS) entry which is preliminary data.</text>
</comment>